<dbReference type="Proteomes" id="UP000574390">
    <property type="component" value="Unassembled WGS sequence"/>
</dbReference>
<dbReference type="InterPro" id="IPR003959">
    <property type="entry name" value="ATPase_AAA_core"/>
</dbReference>
<dbReference type="PANTHER" id="PTHR14690:SF0">
    <property type="entry name" value="IQ MOTIF CONTAINING WITH AAA DOMAIN 1"/>
    <property type="match status" value="1"/>
</dbReference>
<gene>
    <name evidence="3" type="ORF">FOZ62_016554</name>
</gene>
<dbReference type="Gene3D" id="3.40.50.300">
    <property type="entry name" value="P-loop containing nucleotide triphosphate hydrolases"/>
    <property type="match status" value="1"/>
</dbReference>
<feature type="region of interest" description="Disordered" evidence="1">
    <location>
        <begin position="368"/>
        <end position="414"/>
    </location>
</feature>
<dbReference type="GO" id="GO:0005524">
    <property type="term" value="F:ATP binding"/>
    <property type="evidence" value="ECO:0007669"/>
    <property type="project" value="InterPro"/>
</dbReference>
<sequence length="882" mass="100581">MSNKSWQHRWAGCMTELLEQIHVEHLPANTRENGQALDIGFQPFALVYIKYLHICTNLEEIYDQMIHPQKRKFIRRVMESIILRVLELKEQLIFFNPRHKNRFIALDEILADLKLSPAVLDWRFPRCFTADPHLADWLEIRNKRIQHWQKTFNLSRTLDDLDDHTDPFHIPFTLDQAIRLIQRNERGRAGIQKAMMIANWRREAERRERRLAEGVDFADLEDDVPLLAIIILLPPFPQSEELLAAQRAAVSKIAASWKRKSAIRCVQRMKQEEYIFLGMLPPVEKPPVDQIALAEEIRVQRRQSQIEASSDYDKALDDELAWSRRIKGPDLHKEMLDERREWILEVRKQTGAFPADLEAFYARFDQPEETVEGEGDGGKQSKDGKKASDKKGGDKKASKTVAEPEPENTHDVGTSAVVQSLVEQLKEYGATWETRDESKNVDQRHDVQLVRDKVFPVVEREIQNSVDELMREELANLKNMYEKAKKKKEKKGKKGKGKKEKKGKAKKWCAAVGMVTHREDCLPELVQDGLVKCVAPARLKDYIGEFGYFGAARRVCLPACPPPSAQMVKSLIVEHVALPLASTTIRQQCNLAARSILLYGPKGCGKSLLARIIATEAGATFIDISPKKIEGKYTQPKVGPALLIYKAFLVAQDNAPAVIYCDEIDQVFQAVKKGKKKGRAAASTAEGADEAFQNEPPSRIKKDFIAAIKQIKTGPDSTDQDRIVFIGCTSNPFGESIDTKELLAAFDEKVWISTPDFGTRIILWRRFMEEKGLPSQVTTSGSLNLTSLAHLSEGYATRSIKKAVDRVLSNRRLSRLNQRPLTLHEFIEPLSRCHYSWKEEYKKFQEFDYEACGDKARNLQMQEETKKLEASAEAEKGDKKKK</sequence>
<dbReference type="InterPro" id="IPR003593">
    <property type="entry name" value="AAA+_ATPase"/>
</dbReference>
<feature type="region of interest" description="Disordered" evidence="1">
    <location>
        <begin position="863"/>
        <end position="882"/>
    </location>
</feature>
<dbReference type="InterPro" id="IPR027417">
    <property type="entry name" value="P-loop_NTPase"/>
</dbReference>
<dbReference type="InterPro" id="IPR052267">
    <property type="entry name" value="N-DRC_Component"/>
</dbReference>
<dbReference type="SUPFAM" id="SSF52540">
    <property type="entry name" value="P-loop containing nucleoside triphosphate hydrolases"/>
    <property type="match status" value="1"/>
</dbReference>
<reference evidence="3 4" key="1">
    <citation type="submission" date="2020-04" db="EMBL/GenBank/DDBJ databases">
        <title>Perkinsus olseni comparative genomics.</title>
        <authorList>
            <person name="Bogema D.R."/>
        </authorList>
    </citation>
    <scope>NUCLEOTIDE SEQUENCE [LARGE SCALE GENOMIC DNA]</scope>
    <source>
        <strain evidence="3">ATCC PRA-205</strain>
    </source>
</reference>
<feature type="domain" description="AAA+ ATPase" evidence="2">
    <location>
        <begin position="592"/>
        <end position="756"/>
    </location>
</feature>
<dbReference type="PANTHER" id="PTHR14690">
    <property type="entry name" value="IQ MOTIF CONTAINING WITH AAA DOMAIN 1"/>
    <property type="match status" value="1"/>
</dbReference>
<evidence type="ECO:0000256" key="1">
    <source>
        <dbReference type="SAM" id="MobiDB-lite"/>
    </source>
</evidence>
<dbReference type="Pfam" id="PF00004">
    <property type="entry name" value="AAA"/>
    <property type="match status" value="1"/>
</dbReference>
<dbReference type="EMBL" id="JABANM010005127">
    <property type="protein sequence ID" value="KAF4748140.1"/>
    <property type="molecule type" value="Genomic_DNA"/>
</dbReference>
<dbReference type="SMART" id="SM00382">
    <property type="entry name" value="AAA"/>
    <property type="match status" value="1"/>
</dbReference>
<feature type="region of interest" description="Disordered" evidence="1">
    <location>
        <begin position="482"/>
        <end position="501"/>
    </location>
</feature>
<dbReference type="GO" id="GO:0016887">
    <property type="term" value="F:ATP hydrolysis activity"/>
    <property type="evidence" value="ECO:0007669"/>
    <property type="project" value="InterPro"/>
</dbReference>
<organism evidence="3 4">
    <name type="scientific">Perkinsus olseni</name>
    <name type="common">Perkinsus atlanticus</name>
    <dbReference type="NCBI Taxonomy" id="32597"/>
    <lineage>
        <taxon>Eukaryota</taxon>
        <taxon>Sar</taxon>
        <taxon>Alveolata</taxon>
        <taxon>Perkinsozoa</taxon>
        <taxon>Perkinsea</taxon>
        <taxon>Perkinsida</taxon>
        <taxon>Perkinsidae</taxon>
        <taxon>Perkinsus</taxon>
    </lineage>
</organism>
<comment type="caution">
    <text evidence="3">The sequence shown here is derived from an EMBL/GenBank/DDBJ whole genome shotgun (WGS) entry which is preliminary data.</text>
</comment>
<dbReference type="AlphaFoldDB" id="A0A7J6TUJ7"/>
<evidence type="ECO:0000313" key="3">
    <source>
        <dbReference type="EMBL" id="KAF4748140.1"/>
    </source>
</evidence>
<dbReference type="Gene3D" id="1.10.8.60">
    <property type="match status" value="1"/>
</dbReference>
<feature type="compositionally biased region" description="Basic residues" evidence="1">
    <location>
        <begin position="484"/>
        <end position="501"/>
    </location>
</feature>
<feature type="compositionally biased region" description="Basic and acidic residues" evidence="1">
    <location>
        <begin position="376"/>
        <end position="397"/>
    </location>
</feature>
<evidence type="ECO:0000259" key="2">
    <source>
        <dbReference type="SMART" id="SM00382"/>
    </source>
</evidence>
<accession>A0A7J6TUJ7</accession>
<evidence type="ECO:0000313" key="4">
    <source>
        <dbReference type="Proteomes" id="UP000574390"/>
    </source>
</evidence>
<proteinExistence type="predicted"/>
<name>A0A7J6TUJ7_PEROL</name>
<protein>
    <recommendedName>
        <fullName evidence="2">AAA+ ATPase domain-containing protein</fullName>
    </recommendedName>
</protein>